<evidence type="ECO:0000313" key="3">
    <source>
        <dbReference type="WBParaSite" id="SSLN_0001775801-mRNA-1"/>
    </source>
</evidence>
<evidence type="ECO:0000313" key="2">
    <source>
        <dbReference type="Proteomes" id="UP000275846"/>
    </source>
</evidence>
<dbReference type="Proteomes" id="UP000275846">
    <property type="component" value="Unassembled WGS sequence"/>
</dbReference>
<dbReference type="WBParaSite" id="SSLN_0001775801-mRNA-1">
    <property type="protein sequence ID" value="SSLN_0001775801-mRNA-1"/>
    <property type="gene ID" value="SSLN_0001775801"/>
</dbReference>
<proteinExistence type="predicted"/>
<evidence type="ECO:0000313" key="1">
    <source>
        <dbReference type="EMBL" id="VDM03495.1"/>
    </source>
</evidence>
<dbReference type="AlphaFoldDB" id="A0A183TKW1"/>
<name>A0A183TKW1_SCHSO</name>
<reference evidence="1 2" key="2">
    <citation type="submission" date="2018-11" db="EMBL/GenBank/DDBJ databases">
        <authorList>
            <consortium name="Pathogen Informatics"/>
        </authorList>
    </citation>
    <scope>NUCLEOTIDE SEQUENCE [LARGE SCALE GENOMIC DNA]</scope>
    <source>
        <strain evidence="1 2">NST_G2</strain>
    </source>
</reference>
<accession>A0A183TKW1</accession>
<protein>
    <submittedName>
        <fullName evidence="3">EKC/KEOPS complex subunit CGI121</fullName>
    </submittedName>
</protein>
<gene>
    <name evidence="1" type="ORF">SSLN_LOCUS17109</name>
</gene>
<sequence>MMDSSENPRPQATKAIVAVLVSPSRLPSGNRLFAAISKSQDALTHYMAALYPNLMPPEQLELLTKTAATAGASSYAPEPSPVPASNAAPQTAAAAAILAALSQTQSLAEVLAQVGTSPAELLAALERRGAFAGANLAVSVPVCLFLSLRLLRYACVWGLKQVVFVARVDGAFAFASHCVRIGLQSSVLQSKQGEGGREERVQ</sequence>
<organism evidence="3">
    <name type="scientific">Schistocephalus solidus</name>
    <name type="common">Tapeworm</name>
    <dbReference type="NCBI Taxonomy" id="70667"/>
    <lineage>
        <taxon>Eukaryota</taxon>
        <taxon>Metazoa</taxon>
        <taxon>Spiralia</taxon>
        <taxon>Lophotrochozoa</taxon>
        <taxon>Platyhelminthes</taxon>
        <taxon>Cestoda</taxon>
        <taxon>Eucestoda</taxon>
        <taxon>Diphyllobothriidea</taxon>
        <taxon>Diphyllobothriidae</taxon>
        <taxon>Schistocephalus</taxon>
    </lineage>
</organism>
<reference evidence="3" key="1">
    <citation type="submission" date="2016-06" db="UniProtKB">
        <authorList>
            <consortium name="WormBaseParasite"/>
        </authorList>
    </citation>
    <scope>IDENTIFICATION</scope>
</reference>
<keyword evidence="2" id="KW-1185">Reference proteome</keyword>
<dbReference type="EMBL" id="UYSU01041982">
    <property type="protein sequence ID" value="VDM03495.1"/>
    <property type="molecule type" value="Genomic_DNA"/>
</dbReference>